<evidence type="ECO:0000256" key="1">
    <source>
        <dbReference type="SAM" id="MobiDB-lite"/>
    </source>
</evidence>
<accession>A0A7J5XKP5</accession>
<feature type="non-terminal residue" evidence="2">
    <location>
        <position position="425"/>
    </location>
</feature>
<dbReference type="AlphaFoldDB" id="A0A7J5XKP5"/>
<keyword evidence="3" id="KW-1185">Reference proteome</keyword>
<evidence type="ECO:0000313" key="2">
    <source>
        <dbReference type="EMBL" id="KAF3837652.1"/>
    </source>
</evidence>
<reference evidence="2 3" key="1">
    <citation type="submission" date="2020-03" db="EMBL/GenBank/DDBJ databases">
        <title>Dissostichus mawsoni Genome sequencing and assembly.</title>
        <authorList>
            <person name="Park H."/>
        </authorList>
    </citation>
    <scope>NUCLEOTIDE SEQUENCE [LARGE SCALE GENOMIC DNA]</scope>
    <source>
        <strain evidence="2">DM0001</strain>
        <tissue evidence="2">Muscle</tissue>
    </source>
</reference>
<dbReference type="Proteomes" id="UP000518266">
    <property type="component" value="Unassembled WGS sequence"/>
</dbReference>
<proteinExistence type="predicted"/>
<organism evidence="2 3">
    <name type="scientific">Dissostichus mawsoni</name>
    <name type="common">Antarctic cod</name>
    <dbReference type="NCBI Taxonomy" id="36200"/>
    <lineage>
        <taxon>Eukaryota</taxon>
        <taxon>Metazoa</taxon>
        <taxon>Chordata</taxon>
        <taxon>Craniata</taxon>
        <taxon>Vertebrata</taxon>
        <taxon>Euteleostomi</taxon>
        <taxon>Actinopterygii</taxon>
        <taxon>Neopterygii</taxon>
        <taxon>Teleostei</taxon>
        <taxon>Neoteleostei</taxon>
        <taxon>Acanthomorphata</taxon>
        <taxon>Eupercaria</taxon>
        <taxon>Perciformes</taxon>
        <taxon>Notothenioidei</taxon>
        <taxon>Nototheniidae</taxon>
        <taxon>Dissostichus</taxon>
    </lineage>
</organism>
<gene>
    <name evidence="2" type="ORF">F7725_009420</name>
</gene>
<feature type="region of interest" description="Disordered" evidence="1">
    <location>
        <begin position="1"/>
        <end position="29"/>
    </location>
</feature>
<feature type="region of interest" description="Disordered" evidence="1">
    <location>
        <begin position="51"/>
        <end position="70"/>
    </location>
</feature>
<name>A0A7J5XKP5_DISMA</name>
<dbReference type="EMBL" id="JAAKFY010000022">
    <property type="protein sequence ID" value="KAF3837652.1"/>
    <property type="molecule type" value="Genomic_DNA"/>
</dbReference>
<feature type="compositionally biased region" description="Polar residues" evidence="1">
    <location>
        <begin position="15"/>
        <end position="29"/>
    </location>
</feature>
<protein>
    <submittedName>
        <fullName evidence="2">Uncharacterized protein</fullName>
    </submittedName>
</protein>
<evidence type="ECO:0000313" key="3">
    <source>
        <dbReference type="Proteomes" id="UP000518266"/>
    </source>
</evidence>
<comment type="caution">
    <text evidence="2">The sequence shown here is derived from an EMBL/GenBank/DDBJ whole genome shotgun (WGS) entry which is preliminary data.</text>
</comment>
<sequence length="425" mass="46245">MKRVMLNLTPCDPSEPTNNWQEAGTTESQVPETSTVQVEVLKAPPLKQCTTKEVGQEAGTTESQVPETSTVQVEVLKPPPFKQCTTKEVGQEAGTAESQVPETSTVQVEVLKTPPLEAVHHHRDAHSFTSEIHVDTMSSETQCSSVLSSSRLAVSSRSLLLGTTGQVAVDLLHLFPGGHPCSLLVLPTPFNLMVKAWARACITLRNGFMVVSSWRAGRTLAAFSMYSHIHGKELGFGWHEFLLKIQGAFKRNPWRHTATSIPSSSSLEALLDVSLAAVHWESPSIELPLSIGRNSQHLRRAGRADERSTTAELVFLIGGIGELQKAALQCISLCKGLSGESRRDDLEVFKGAQEVQGVKCGNTDRSWPVSTLKEDFQVGGPLLLAKGIVGGVVSLLSSALRLSAAEKTRMRQSFFEAQEEDMRKE</sequence>